<evidence type="ECO:0000313" key="3">
    <source>
        <dbReference type="Proteomes" id="UP001596312"/>
    </source>
</evidence>
<dbReference type="Pfam" id="PF26460">
    <property type="entry name" value="DUF8139"/>
    <property type="match status" value="1"/>
</dbReference>
<dbReference type="InterPro" id="IPR058452">
    <property type="entry name" value="DUF8139"/>
</dbReference>
<dbReference type="AlphaFoldDB" id="A0ABD5VCH3"/>
<feature type="domain" description="DUF8139" evidence="1">
    <location>
        <begin position="4"/>
        <end position="69"/>
    </location>
</feature>
<proteinExistence type="predicted"/>
<comment type="caution">
    <text evidence="2">The sequence shown here is derived from an EMBL/GenBank/DDBJ whole genome shotgun (WGS) entry which is preliminary data.</text>
</comment>
<name>A0ABD5VCH3_9EURY</name>
<reference evidence="2 3" key="1">
    <citation type="journal article" date="2019" name="Int. J. Syst. Evol. Microbiol.">
        <title>The Global Catalogue of Microorganisms (GCM) 10K type strain sequencing project: providing services to taxonomists for standard genome sequencing and annotation.</title>
        <authorList>
            <consortium name="The Broad Institute Genomics Platform"/>
            <consortium name="The Broad Institute Genome Sequencing Center for Infectious Disease"/>
            <person name="Wu L."/>
            <person name="Ma J."/>
        </authorList>
    </citation>
    <scope>NUCLEOTIDE SEQUENCE [LARGE SCALE GENOMIC DNA]</scope>
    <source>
        <strain evidence="2 3">CGMCC 1.3240</strain>
    </source>
</reference>
<dbReference type="EMBL" id="JBHSXQ010000006">
    <property type="protein sequence ID" value="MFC6906900.1"/>
    <property type="molecule type" value="Genomic_DNA"/>
</dbReference>
<organism evidence="2 3">
    <name type="scientific">Halalkalicoccus tibetensis</name>
    <dbReference type="NCBI Taxonomy" id="175632"/>
    <lineage>
        <taxon>Archaea</taxon>
        <taxon>Methanobacteriati</taxon>
        <taxon>Methanobacteriota</taxon>
        <taxon>Stenosarchaea group</taxon>
        <taxon>Halobacteria</taxon>
        <taxon>Halobacteriales</taxon>
        <taxon>Halococcaceae</taxon>
        <taxon>Halalkalicoccus</taxon>
    </lineage>
</organism>
<gene>
    <name evidence="2" type="ORF">ACFQGH_17035</name>
</gene>
<dbReference type="RefSeq" id="WP_340605481.1">
    <property type="nucleotide sequence ID" value="NZ_JBBMXV010000006.1"/>
</dbReference>
<dbReference type="Proteomes" id="UP001596312">
    <property type="component" value="Unassembled WGS sequence"/>
</dbReference>
<sequence length="74" mass="8364">MTLKLGDRVRIDIPDELDPDFNLHGEHAIVLDNDPGQCTCGCEVLYKVALETQDLSIDMHPWDLRPPIEPMPPI</sequence>
<keyword evidence="3" id="KW-1185">Reference proteome</keyword>
<evidence type="ECO:0000313" key="2">
    <source>
        <dbReference type="EMBL" id="MFC6906900.1"/>
    </source>
</evidence>
<evidence type="ECO:0000259" key="1">
    <source>
        <dbReference type="Pfam" id="PF26460"/>
    </source>
</evidence>
<protein>
    <recommendedName>
        <fullName evidence="1">DUF8139 domain-containing protein</fullName>
    </recommendedName>
</protein>
<accession>A0ABD5VCH3</accession>